<name>A0A8J6M9Z4_9FIRM</name>
<evidence type="ECO:0000259" key="1">
    <source>
        <dbReference type="SMART" id="SM00481"/>
    </source>
</evidence>
<organism evidence="2 3">
    <name type="scientific">Lawsonibacter hominis</name>
    <dbReference type="NCBI Taxonomy" id="2763053"/>
    <lineage>
        <taxon>Bacteria</taxon>
        <taxon>Bacillati</taxon>
        <taxon>Bacillota</taxon>
        <taxon>Clostridia</taxon>
        <taxon>Eubacteriales</taxon>
        <taxon>Oscillospiraceae</taxon>
        <taxon>Lawsonibacter</taxon>
    </lineage>
</organism>
<dbReference type="SUPFAM" id="SSF89550">
    <property type="entry name" value="PHP domain-like"/>
    <property type="match status" value="1"/>
</dbReference>
<dbReference type="Pfam" id="PF02811">
    <property type="entry name" value="PHP"/>
    <property type="match status" value="1"/>
</dbReference>
<gene>
    <name evidence="2" type="ORF">H8S57_08380</name>
</gene>
<sequence length="238" mass="25878">MKLYYDLHLHSCLSPCGSDDMTPADLAAMCALAGLDVVALTDHNTAGNCAAFCRAAQRNGLLALAGMELCTREEIHMICLFPTVQAAEGFSRQVARRLPPLKNRPELFGHQYYMDEWDLVLGEERAMLLAAADIGVGEAGALAARFGGVAYPAHIDRASFSLLSVLGLWEPSLGFSLAEVSPRCSPEFRQRSDLTGVRLITSSDAHSLDQVWTAEHAMDLPEATTHAVLEYLRGDLPF</sequence>
<dbReference type="PANTHER" id="PTHR42924">
    <property type="entry name" value="EXONUCLEASE"/>
    <property type="match status" value="1"/>
</dbReference>
<dbReference type="InterPro" id="IPR004013">
    <property type="entry name" value="PHP_dom"/>
</dbReference>
<evidence type="ECO:0000313" key="3">
    <source>
        <dbReference type="Proteomes" id="UP000661435"/>
    </source>
</evidence>
<comment type="caution">
    <text evidence="2">The sequence shown here is derived from an EMBL/GenBank/DDBJ whole genome shotgun (WGS) entry which is preliminary data.</text>
</comment>
<dbReference type="CDD" id="cd07432">
    <property type="entry name" value="PHP_HisPPase"/>
    <property type="match status" value="1"/>
</dbReference>
<dbReference type="GO" id="GO:0035312">
    <property type="term" value="F:5'-3' DNA exonuclease activity"/>
    <property type="evidence" value="ECO:0007669"/>
    <property type="project" value="TreeGrafter"/>
</dbReference>
<dbReference type="RefSeq" id="WP_186907633.1">
    <property type="nucleotide sequence ID" value="NZ_JACOPP010000009.1"/>
</dbReference>
<reference evidence="2" key="1">
    <citation type="submission" date="2020-08" db="EMBL/GenBank/DDBJ databases">
        <title>Genome public.</title>
        <authorList>
            <person name="Liu C."/>
            <person name="Sun Q."/>
        </authorList>
    </citation>
    <scope>NUCLEOTIDE SEQUENCE</scope>
    <source>
        <strain evidence="2">NSJ-51</strain>
    </source>
</reference>
<dbReference type="Proteomes" id="UP000661435">
    <property type="component" value="Unassembled WGS sequence"/>
</dbReference>
<dbReference type="GO" id="GO:0004534">
    <property type="term" value="F:5'-3' RNA exonuclease activity"/>
    <property type="evidence" value="ECO:0007669"/>
    <property type="project" value="TreeGrafter"/>
</dbReference>
<evidence type="ECO:0000313" key="2">
    <source>
        <dbReference type="EMBL" id="MBC5733745.1"/>
    </source>
</evidence>
<feature type="domain" description="Polymerase/histidinol phosphatase N-terminal" evidence="1">
    <location>
        <begin position="5"/>
        <end position="73"/>
    </location>
</feature>
<dbReference type="PANTHER" id="PTHR42924:SF3">
    <property type="entry name" value="POLYMERASE_HISTIDINOL PHOSPHATASE N-TERMINAL DOMAIN-CONTAINING PROTEIN"/>
    <property type="match status" value="1"/>
</dbReference>
<dbReference type="EMBL" id="JACOPP010000009">
    <property type="protein sequence ID" value="MBC5733745.1"/>
    <property type="molecule type" value="Genomic_DNA"/>
</dbReference>
<dbReference type="AlphaFoldDB" id="A0A8J6M9Z4"/>
<keyword evidence="3" id="KW-1185">Reference proteome</keyword>
<dbReference type="InterPro" id="IPR052018">
    <property type="entry name" value="PHP_domain"/>
</dbReference>
<protein>
    <submittedName>
        <fullName evidence="2">PHP domain-containing protein</fullName>
    </submittedName>
</protein>
<dbReference type="SMART" id="SM00481">
    <property type="entry name" value="POLIIIAc"/>
    <property type="match status" value="1"/>
</dbReference>
<dbReference type="Gene3D" id="3.20.20.140">
    <property type="entry name" value="Metal-dependent hydrolases"/>
    <property type="match status" value="1"/>
</dbReference>
<dbReference type="InterPro" id="IPR016195">
    <property type="entry name" value="Pol/histidinol_Pase-like"/>
</dbReference>
<accession>A0A8J6M9Z4</accession>
<proteinExistence type="predicted"/>
<dbReference type="InterPro" id="IPR003141">
    <property type="entry name" value="Pol/His_phosphatase_N"/>
</dbReference>